<proteinExistence type="predicted"/>
<dbReference type="RefSeq" id="WP_003019896.1">
    <property type="nucleotide sequence ID" value="NZ_CACRSY010000014.1"/>
</dbReference>
<dbReference type="AlphaFoldDB" id="A0A6N2UK45"/>
<dbReference type="Pfam" id="PF09548">
    <property type="entry name" value="Spore_III_AB"/>
    <property type="match status" value="1"/>
</dbReference>
<dbReference type="PIRSF" id="PIRSF021435">
    <property type="entry name" value="SpoIIIAB"/>
    <property type="match status" value="1"/>
</dbReference>
<sequence length="172" mass="19679">MLKIIGAVLVIFACAALGYKKSAAISDRLFLLREIEKLLLLLMGEITYRREALPEAVLRVSGKVQEPLCSFLKETAEMAQKYQGERFACIFRENAEKYLKNSELTQKDFEEFVQLGEYLGYLDTDMQKNTTQWYLQQLKTEIDILAGEIPVKKKLYRSLGVLSGIFLAILLL</sequence>
<organism evidence="1">
    <name type="scientific">Blautia hansenii</name>
    <name type="common">Ruminococcus hansenii</name>
    <dbReference type="NCBI Taxonomy" id="1322"/>
    <lineage>
        <taxon>Bacteria</taxon>
        <taxon>Bacillati</taxon>
        <taxon>Bacillota</taxon>
        <taxon>Clostridia</taxon>
        <taxon>Lachnospirales</taxon>
        <taxon>Lachnospiraceae</taxon>
        <taxon>Blautia</taxon>
    </lineage>
</organism>
<name>A0A6N2UK45_BLAHA</name>
<gene>
    <name evidence="1" type="ORF">BHLFYP23_00530</name>
</gene>
<dbReference type="EMBL" id="CACRSY010000014">
    <property type="protein sequence ID" value="VYT18975.1"/>
    <property type="molecule type" value="Genomic_DNA"/>
</dbReference>
<accession>A0A6N2UK45</accession>
<reference evidence="1" key="1">
    <citation type="submission" date="2019-11" db="EMBL/GenBank/DDBJ databases">
        <authorList>
            <person name="Feng L."/>
        </authorList>
    </citation>
    <scope>NUCLEOTIDE SEQUENCE</scope>
    <source>
        <strain evidence="1">BhanseniiLFYP23</strain>
    </source>
</reference>
<dbReference type="InterPro" id="IPR014198">
    <property type="entry name" value="Spore_III_AB"/>
</dbReference>
<evidence type="ECO:0000313" key="1">
    <source>
        <dbReference type="EMBL" id="VYT18975.1"/>
    </source>
</evidence>
<protein>
    <submittedName>
        <fullName evidence="1">Stage III sporulation protein SpoAB</fullName>
    </submittedName>
</protein>